<gene>
    <name evidence="3" type="ORF">MCOR_42007</name>
</gene>
<dbReference type="Pfam" id="PF16472">
    <property type="entry name" value="DUF5050"/>
    <property type="match status" value="1"/>
</dbReference>
<dbReference type="InterPro" id="IPR018378">
    <property type="entry name" value="C-type_lectin_CS"/>
</dbReference>
<dbReference type="Gene3D" id="2.120.10.30">
    <property type="entry name" value="TolB, C-terminal domain"/>
    <property type="match status" value="1"/>
</dbReference>
<dbReference type="Proteomes" id="UP000507470">
    <property type="component" value="Unassembled WGS sequence"/>
</dbReference>
<dbReference type="InterPro" id="IPR000033">
    <property type="entry name" value="LDLR_classB_rpt"/>
</dbReference>
<dbReference type="PROSITE" id="PS50041">
    <property type="entry name" value="C_TYPE_LECTIN_2"/>
    <property type="match status" value="1"/>
</dbReference>
<dbReference type="SMART" id="SM00135">
    <property type="entry name" value="LY"/>
    <property type="match status" value="4"/>
</dbReference>
<evidence type="ECO:0000259" key="2">
    <source>
        <dbReference type="PROSITE" id="PS50041"/>
    </source>
</evidence>
<dbReference type="InterPro" id="IPR032485">
    <property type="entry name" value="LRP1-like_beta_prop"/>
</dbReference>
<protein>
    <submittedName>
        <fullName evidence="3">VLDLR</fullName>
    </submittedName>
</protein>
<evidence type="ECO:0000313" key="4">
    <source>
        <dbReference type="Proteomes" id="UP000507470"/>
    </source>
</evidence>
<sequence>MKWHTHIMVELIIVFCLIIQGVESKLIFSTTSKIKEINLENGEVSDILTDVESNVHSMDYDYTNGYIYFSRNDKNDISRFRYPSDQPYNYEIVILADRPIGVAVDPFCNHVYWTERYTGNLYRCDVDGSNKEFILQDGQLYALALDHLNRWLYYSTYDINNRSIRRSRLDGNETRTIFNVHPERVTGLSIGSNDREILYWMEHDKGNLKSRNVDGTNEKIYRTNTASANVGIHVYDSKIYCSNDRRILMVTLRPATTVNVLYTDTGRVLSVLYHDDKSWLEVWLGANALNVEIQFIWNTSSDDFDFTDCGPREPNGLYYEHCLSTHMYRDGKLHWNDGACSTMHLSVCAKRVEFLFRKNIEKIPLDHVVVSIGEQMLILNSYARINVTGKYYTHTYLKYVDKLPDRVKALYTEAKYYKIRRRMSDQIIS</sequence>
<dbReference type="CDD" id="cd00037">
    <property type="entry name" value="CLECT"/>
    <property type="match status" value="1"/>
</dbReference>
<dbReference type="OrthoDB" id="5958943at2759"/>
<dbReference type="InterPro" id="IPR016187">
    <property type="entry name" value="CTDL_fold"/>
</dbReference>
<feature type="signal peptide" evidence="1">
    <location>
        <begin position="1"/>
        <end position="24"/>
    </location>
</feature>
<dbReference type="InterPro" id="IPR001304">
    <property type="entry name" value="C-type_lectin-like"/>
</dbReference>
<feature type="chain" id="PRO_5026919778" evidence="1">
    <location>
        <begin position="25"/>
        <end position="429"/>
    </location>
</feature>
<dbReference type="InterPro" id="IPR050778">
    <property type="entry name" value="Cueball_EGF_LRP_Nidogen"/>
</dbReference>
<dbReference type="AlphaFoldDB" id="A0A6J8DJ70"/>
<keyword evidence="1" id="KW-0732">Signal</keyword>
<feature type="domain" description="C-type lectin" evidence="2">
    <location>
        <begin position="282"/>
        <end position="349"/>
    </location>
</feature>
<dbReference type="PANTHER" id="PTHR46513">
    <property type="entry name" value="VITELLOGENIN RECEPTOR-LIKE PROTEIN-RELATED-RELATED"/>
    <property type="match status" value="1"/>
</dbReference>
<reference evidence="3 4" key="1">
    <citation type="submission" date="2020-06" db="EMBL/GenBank/DDBJ databases">
        <authorList>
            <person name="Li R."/>
            <person name="Bekaert M."/>
        </authorList>
    </citation>
    <scope>NUCLEOTIDE SEQUENCE [LARGE SCALE GENOMIC DNA]</scope>
    <source>
        <strain evidence="4">wild</strain>
    </source>
</reference>
<dbReference type="EMBL" id="CACVKT020007579">
    <property type="protein sequence ID" value="CAC5408638.1"/>
    <property type="molecule type" value="Genomic_DNA"/>
</dbReference>
<dbReference type="SUPFAM" id="SSF63825">
    <property type="entry name" value="YWTD domain"/>
    <property type="match status" value="1"/>
</dbReference>
<accession>A0A6J8DJ70</accession>
<dbReference type="InterPro" id="IPR011042">
    <property type="entry name" value="6-blade_b-propeller_TolB-like"/>
</dbReference>
<evidence type="ECO:0000256" key="1">
    <source>
        <dbReference type="SAM" id="SignalP"/>
    </source>
</evidence>
<dbReference type="SUPFAM" id="SSF56436">
    <property type="entry name" value="C-type lectin-like"/>
    <property type="match status" value="1"/>
</dbReference>
<keyword evidence="4" id="KW-1185">Reference proteome</keyword>
<evidence type="ECO:0000313" key="3">
    <source>
        <dbReference type="EMBL" id="CAC5408638.1"/>
    </source>
</evidence>
<proteinExistence type="predicted"/>
<name>A0A6J8DJ70_MYTCO</name>
<dbReference type="PROSITE" id="PS00615">
    <property type="entry name" value="C_TYPE_LECTIN_1"/>
    <property type="match status" value="1"/>
</dbReference>
<organism evidence="3 4">
    <name type="scientific">Mytilus coruscus</name>
    <name type="common">Sea mussel</name>
    <dbReference type="NCBI Taxonomy" id="42192"/>
    <lineage>
        <taxon>Eukaryota</taxon>
        <taxon>Metazoa</taxon>
        <taxon>Spiralia</taxon>
        <taxon>Lophotrochozoa</taxon>
        <taxon>Mollusca</taxon>
        <taxon>Bivalvia</taxon>
        <taxon>Autobranchia</taxon>
        <taxon>Pteriomorphia</taxon>
        <taxon>Mytilida</taxon>
        <taxon>Mytiloidea</taxon>
        <taxon>Mytilidae</taxon>
        <taxon>Mytilinae</taxon>
        <taxon>Mytilus</taxon>
    </lineage>
</organism>